<evidence type="ECO:0000259" key="8">
    <source>
        <dbReference type="PROSITE" id="PS51845"/>
    </source>
</evidence>
<dbReference type="GO" id="GO:0007165">
    <property type="term" value="P:signal transduction"/>
    <property type="evidence" value="ECO:0007669"/>
    <property type="project" value="InterPro"/>
</dbReference>
<dbReference type="InterPro" id="IPR036971">
    <property type="entry name" value="PDEase_catalytic_dom_sf"/>
</dbReference>
<dbReference type="EC" id="3.1.4.-" evidence="6"/>
<dbReference type="PROSITE" id="PS51845">
    <property type="entry name" value="PDEASE_I_2"/>
    <property type="match status" value="1"/>
</dbReference>
<evidence type="ECO:0000256" key="1">
    <source>
        <dbReference type="ARBA" id="ARBA00022723"/>
    </source>
</evidence>
<proteinExistence type="inferred from homology"/>
<keyword evidence="10" id="KW-1185">Reference proteome</keyword>
<feature type="domain" description="PDEase" evidence="8">
    <location>
        <begin position="209"/>
        <end position="564"/>
    </location>
</feature>
<feature type="region of interest" description="Disordered" evidence="7">
    <location>
        <begin position="428"/>
        <end position="447"/>
    </location>
</feature>
<feature type="binding site" evidence="5">
    <location>
        <position position="470"/>
    </location>
    <ligand>
        <name>Zn(2+)</name>
        <dbReference type="ChEBI" id="CHEBI:29105"/>
        <label>1</label>
    </ligand>
</feature>
<dbReference type="CDD" id="cd00077">
    <property type="entry name" value="HDc"/>
    <property type="match status" value="1"/>
</dbReference>
<dbReference type="InterPro" id="IPR003607">
    <property type="entry name" value="HD/PDEase_dom"/>
</dbReference>
<organism evidence="9 10">
    <name type="scientific">Folsomia candida</name>
    <name type="common">Springtail</name>
    <dbReference type="NCBI Taxonomy" id="158441"/>
    <lineage>
        <taxon>Eukaryota</taxon>
        <taxon>Metazoa</taxon>
        <taxon>Ecdysozoa</taxon>
        <taxon>Arthropoda</taxon>
        <taxon>Hexapoda</taxon>
        <taxon>Collembola</taxon>
        <taxon>Entomobryomorpha</taxon>
        <taxon>Isotomoidea</taxon>
        <taxon>Isotomidae</taxon>
        <taxon>Proisotominae</taxon>
        <taxon>Folsomia</taxon>
    </lineage>
</organism>
<feature type="binding site" evidence="4">
    <location>
        <position position="327"/>
    </location>
    <ligand>
        <name>AMP</name>
        <dbReference type="ChEBI" id="CHEBI:456215"/>
    </ligand>
</feature>
<evidence type="ECO:0000256" key="7">
    <source>
        <dbReference type="SAM" id="MobiDB-lite"/>
    </source>
</evidence>
<reference evidence="9 10" key="1">
    <citation type="submission" date="2015-12" db="EMBL/GenBank/DDBJ databases">
        <title>The genome of Folsomia candida.</title>
        <authorList>
            <person name="Faddeeva A."/>
            <person name="Derks M.F."/>
            <person name="Anvar Y."/>
            <person name="Smit S."/>
            <person name="Van Straalen N."/>
            <person name="Roelofs D."/>
        </authorList>
    </citation>
    <scope>NUCLEOTIDE SEQUENCE [LARGE SCALE GENOMIC DNA]</scope>
    <source>
        <strain evidence="9 10">VU population</strain>
        <tissue evidence="9">Whole body</tissue>
    </source>
</reference>
<feature type="region of interest" description="Disordered" evidence="7">
    <location>
        <begin position="577"/>
        <end position="596"/>
    </location>
</feature>
<feature type="binding site" evidence="5">
    <location>
        <position position="290"/>
    </location>
    <ligand>
        <name>Zn(2+)</name>
        <dbReference type="ChEBI" id="CHEBI:29105"/>
        <label>1</label>
    </ligand>
</feature>
<dbReference type="GO" id="GO:0004114">
    <property type="term" value="F:3',5'-cyclic-nucleotide phosphodiesterase activity"/>
    <property type="evidence" value="ECO:0007669"/>
    <property type="project" value="InterPro"/>
</dbReference>
<dbReference type="PROSITE" id="PS00126">
    <property type="entry name" value="PDEASE_I_1"/>
    <property type="match status" value="1"/>
</dbReference>
<dbReference type="AlphaFoldDB" id="A0A226EHL4"/>
<evidence type="ECO:0000256" key="2">
    <source>
        <dbReference type="ARBA" id="ARBA00022801"/>
    </source>
</evidence>
<dbReference type="PANTHER" id="PTHR11347">
    <property type="entry name" value="CYCLIC NUCLEOTIDE PHOSPHODIESTERASE"/>
    <property type="match status" value="1"/>
</dbReference>
<dbReference type="InterPro" id="IPR002073">
    <property type="entry name" value="PDEase_catalytic_dom"/>
</dbReference>
<evidence type="ECO:0000313" key="9">
    <source>
        <dbReference type="EMBL" id="OXA57155.1"/>
    </source>
</evidence>
<dbReference type="EMBL" id="LNIX01000003">
    <property type="protein sequence ID" value="OXA57155.1"/>
    <property type="molecule type" value="Genomic_DNA"/>
</dbReference>
<dbReference type="SMART" id="SM00471">
    <property type="entry name" value="HDc"/>
    <property type="match status" value="1"/>
</dbReference>
<gene>
    <name evidence="9" type="ORF">Fcan01_07255</name>
</gene>
<dbReference type="SUPFAM" id="SSF109604">
    <property type="entry name" value="HD-domain/PDEase-like"/>
    <property type="match status" value="1"/>
</dbReference>
<dbReference type="PRINTS" id="PR00387">
    <property type="entry name" value="PDIESTERASE1"/>
</dbReference>
<dbReference type="Gene3D" id="1.10.1300.10">
    <property type="entry name" value="3'5'-cyclic nucleotide phosphodiesterase, catalytic domain"/>
    <property type="match status" value="1"/>
</dbReference>
<dbReference type="InterPro" id="IPR006693">
    <property type="entry name" value="AB_hydrolase_lipase"/>
</dbReference>
<dbReference type="GO" id="GO:0006629">
    <property type="term" value="P:lipid metabolic process"/>
    <property type="evidence" value="ECO:0007669"/>
    <property type="project" value="InterPro"/>
</dbReference>
<evidence type="ECO:0000256" key="3">
    <source>
        <dbReference type="PIRSR" id="PIRSR623088-1"/>
    </source>
</evidence>
<keyword evidence="2 6" id="KW-0378">Hydrolase</keyword>
<dbReference type="OrthoDB" id="9974421at2759"/>
<name>A0A226EHL4_FOLCA</name>
<evidence type="ECO:0000256" key="6">
    <source>
        <dbReference type="RuleBase" id="RU363067"/>
    </source>
</evidence>
<dbReference type="STRING" id="158441.A0A226EHL4"/>
<dbReference type="InterPro" id="IPR023174">
    <property type="entry name" value="PDEase_CS"/>
</dbReference>
<evidence type="ECO:0000256" key="5">
    <source>
        <dbReference type="PIRSR" id="PIRSR623088-3"/>
    </source>
</evidence>
<dbReference type="SUPFAM" id="SSF53474">
    <property type="entry name" value="alpha/beta-Hydrolases"/>
    <property type="match status" value="1"/>
</dbReference>
<evidence type="ECO:0000313" key="10">
    <source>
        <dbReference type="Proteomes" id="UP000198287"/>
    </source>
</evidence>
<feature type="binding site" evidence="5">
    <location>
        <position position="326"/>
    </location>
    <ligand>
        <name>Zn(2+)</name>
        <dbReference type="ChEBI" id="CHEBI:29105"/>
        <label>1</label>
    </ligand>
</feature>
<dbReference type="Gene3D" id="3.40.50.1820">
    <property type="entry name" value="alpha/beta hydrolase"/>
    <property type="match status" value="1"/>
</dbReference>
<feature type="binding site" evidence="4">
    <location>
        <position position="522"/>
    </location>
    <ligand>
        <name>AMP</name>
        <dbReference type="ChEBI" id="CHEBI:456215"/>
    </ligand>
</feature>
<accession>A0A226EHL4</accession>
<comment type="cofactor">
    <cofactor evidence="6">
        <name>a divalent metal cation</name>
        <dbReference type="ChEBI" id="CHEBI:60240"/>
    </cofactor>
    <text evidence="6">Binds 2 divalent metal cations per subunit. Site 1 may preferentially bind zinc ions, while site 2 has a preference for magnesium and/or manganese ions.</text>
</comment>
<feature type="active site" description="Proton donor" evidence="3">
    <location>
        <position position="286"/>
    </location>
</feature>
<dbReference type="Proteomes" id="UP000198287">
    <property type="component" value="Unassembled WGS sequence"/>
</dbReference>
<feature type="binding site" evidence="4">
    <location>
        <begin position="286"/>
        <end position="290"/>
    </location>
    <ligand>
        <name>AMP</name>
        <dbReference type="ChEBI" id="CHEBI:456215"/>
    </ligand>
</feature>
<keyword evidence="1 5" id="KW-0479">Metal-binding</keyword>
<feature type="binding site" evidence="5">
    <location>
        <position position="327"/>
    </location>
    <ligand>
        <name>Zn(2+)</name>
        <dbReference type="ChEBI" id="CHEBI:29105"/>
        <label>2</label>
    </ligand>
</feature>
<dbReference type="Pfam" id="PF00233">
    <property type="entry name" value="PDEase_I"/>
    <property type="match status" value="1"/>
</dbReference>
<protein>
    <recommendedName>
        <fullName evidence="6">Phosphodiesterase</fullName>
        <ecNumber evidence="6">3.1.4.-</ecNumber>
    </recommendedName>
</protein>
<sequence>MGHKIESDSSVIRLSLLATRVVILFNVVGLASAQLPSEFQSSKDPVTDIFSLAQILKRSNENPGSQLTTPMLIKKYGYPVESHKVVTSDHYVLTMHRIPHGKNEFLSENEIEQKKRPVVFLQHGLFASSFEWMMNLPEKLLVLKCKTLTNDNECLTRKLAQRGILVYSARKSFPPKRNKPGFIKRIWNSIFRWKKDKSNCNIMDSPSTTTNDRSTETQELLDNEQNWNIFDVLRLEELTHHRPLVSLGMKLFVKFDVGEQLQADQTTFRSWLTLIEANYHEENPYHNSTHATDVMHATAYFLSTETLQSSFKPLDKVICLLAAAVHDVDHPGRTNPFLINSESDMAILYNDVSVLESHHASFAFRLTRSDPKVDIFANLDRDSYKFVRQSLIDMVLATDMAKHFDHLAKFNEVFQKVLVKHGGGMSALSSTTTRHRNHPTSSSVSIPHQSTLITPENISLVKRIMIKCADVSNPTRPLKQSVEWSRRIAEEYFRQTEEETERGLPIVLPMFDRKTCSIAKSQIGFIDFFVRGMYHSWSAFLDIPELMENMKYNYNYWKYLDKEEIKEAVFLDSYTEGKSTHSTSRNTLVNSKSLSN</sequence>
<dbReference type="InterPro" id="IPR023088">
    <property type="entry name" value="PDEase"/>
</dbReference>
<dbReference type="GO" id="GO:0046872">
    <property type="term" value="F:metal ion binding"/>
    <property type="evidence" value="ECO:0007669"/>
    <property type="project" value="UniProtKB-KW"/>
</dbReference>
<dbReference type="InterPro" id="IPR029058">
    <property type="entry name" value="AB_hydrolase_fold"/>
</dbReference>
<dbReference type="Pfam" id="PF04083">
    <property type="entry name" value="Abhydro_lipase"/>
    <property type="match status" value="1"/>
</dbReference>
<feature type="binding site" evidence="5">
    <location>
        <position position="327"/>
    </location>
    <ligand>
        <name>Zn(2+)</name>
        <dbReference type="ChEBI" id="CHEBI:29105"/>
        <label>1</label>
    </ligand>
</feature>
<comment type="similarity">
    <text evidence="6">Belongs to the cyclic nucleotide phosphodiesterase family.</text>
</comment>
<feature type="binding site" evidence="4">
    <location>
        <position position="470"/>
    </location>
    <ligand>
        <name>AMP</name>
        <dbReference type="ChEBI" id="CHEBI:456215"/>
    </ligand>
</feature>
<evidence type="ECO:0000256" key="4">
    <source>
        <dbReference type="PIRSR" id="PIRSR623088-2"/>
    </source>
</evidence>
<comment type="caution">
    <text evidence="9">The sequence shown here is derived from an EMBL/GenBank/DDBJ whole genome shotgun (WGS) entry which is preliminary data.</text>
</comment>